<proteinExistence type="predicted"/>
<evidence type="ECO:0000313" key="3">
    <source>
        <dbReference type="Proteomes" id="UP000270094"/>
    </source>
</evidence>
<evidence type="ECO:0000256" key="1">
    <source>
        <dbReference type="SAM" id="SignalP"/>
    </source>
</evidence>
<reference evidence="2 3" key="1">
    <citation type="submission" date="2018-11" db="EMBL/GenBank/DDBJ databases">
        <authorList>
            <consortium name="Pathogen Informatics"/>
        </authorList>
    </citation>
    <scope>NUCLEOTIDE SEQUENCE [LARGE SCALE GENOMIC DNA]</scope>
</reference>
<accession>A0A3P7K832</accession>
<name>A0A3P7K832_STRVU</name>
<sequence>MLNIRIFLFLLLVIPLNVCAQGIQWPYNTGYHVDHFGNTFLGQRDNGFFIMCNGVGCPVRG</sequence>
<evidence type="ECO:0000313" key="2">
    <source>
        <dbReference type="EMBL" id="VDM65218.1"/>
    </source>
</evidence>
<dbReference type="AlphaFoldDB" id="A0A3P7K832"/>
<protein>
    <submittedName>
        <fullName evidence="2">Uncharacterized protein</fullName>
    </submittedName>
</protein>
<dbReference type="OrthoDB" id="5875163at2759"/>
<dbReference type="Proteomes" id="UP000270094">
    <property type="component" value="Unassembled WGS sequence"/>
</dbReference>
<keyword evidence="1" id="KW-0732">Signal</keyword>
<feature type="signal peptide" evidence="1">
    <location>
        <begin position="1"/>
        <end position="20"/>
    </location>
</feature>
<keyword evidence="3" id="KW-1185">Reference proteome</keyword>
<organism evidence="2 3">
    <name type="scientific">Strongylus vulgaris</name>
    <name type="common">Blood worm</name>
    <dbReference type="NCBI Taxonomy" id="40348"/>
    <lineage>
        <taxon>Eukaryota</taxon>
        <taxon>Metazoa</taxon>
        <taxon>Ecdysozoa</taxon>
        <taxon>Nematoda</taxon>
        <taxon>Chromadorea</taxon>
        <taxon>Rhabditida</taxon>
        <taxon>Rhabditina</taxon>
        <taxon>Rhabditomorpha</taxon>
        <taxon>Strongyloidea</taxon>
        <taxon>Strongylidae</taxon>
        <taxon>Strongylus</taxon>
    </lineage>
</organism>
<feature type="chain" id="PRO_5017930886" evidence="1">
    <location>
        <begin position="21"/>
        <end position="61"/>
    </location>
</feature>
<gene>
    <name evidence="2" type="ORF">SVUK_LOCUS216</name>
</gene>
<dbReference type="EMBL" id="UYYB01000306">
    <property type="protein sequence ID" value="VDM65218.1"/>
    <property type="molecule type" value="Genomic_DNA"/>
</dbReference>